<comment type="similarity">
    <text evidence="1">Belongs to the short-chain dehydrogenases/reductases (SDR) family.</text>
</comment>
<accession>A0ABP8G2W9</accession>
<proteinExistence type="inferred from homology"/>
<dbReference type="Gene3D" id="3.40.50.720">
    <property type="entry name" value="NAD(P)-binding Rossmann-like Domain"/>
    <property type="match status" value="1"/>
</dbReference>
<dbReference type="InterPro" id="IPR051122">
    <property type="entry name" value="SDR_DHRS6-like"/>
</dbReference>
<dbReference type="PRINTS" id="PR00081">
    <property type="entry name" value="GDHRDH"/>
</dbReference>
<dbReference type="PANTHER" id="PTHR43477:SF1">
    <property type="entry name" value="DIHYDROANTICAPSIN 7-DEHYDROGENASE"/>
    <property type="match status" value="1"/>
</dbReference>
<sequence>MTLTGGIAGSRPGKSWAVASSICSAMEGLTRALAVELAPVRVNLVAPGIVKTDLWNEMSPADREAMFSNFDNTLLVKRVGEAEDIAKTYLYLMEQQYSTGQCIVVDGGGVLV</sequence>
<protein>
    <recommendedName>
        <fullName evidence="6">Enoyl-ACP reductase-like protein</fullName>
    </recommendedName>
</protein>
<evidence type="ECO:0000256" key="2">
    <source>
        <dbReference type="ARBA" id="ARBA00022857"/>
    </source>
</evidence>
<evidence type="ECO:0000256" key="1">
    <source>
        <dbReference type="ARBA" id="ARBA00006484"/>
    </source>
</evidence>
<keyword evidence="5" id="KW-1185">Reference proteome</keyword>
<keyword evidence="2" id="KW-0521">NADP</keyword>
<evidence type="ECO:0008006" key="6">
    <source>
        <dbReference type="Google" id="ProtNLM"/>
    </source>
</evidence>
<evidence type="ECO:0000313" key="4">
    <source>
        <dbReference type="EMBL" id="GAA4316279.1"/>
    </source>
</evidence>
<dbReference type="InterPro" id="IPR002347">
    <property type="entry name" value="SDR_fam"/>
</dbReference>
<name>A0ABP8G2W9_9SPHI</name>
<dbReference type="SUPFAM" id="SSF51735">
    <property type="entry name" value="NAD(P)-binding Rossmann-fold domains"/>
    <property type="match status" value="1"/>
</dbReference>
<dbReference type="EMBL" id="BAABFT010000003">
    <property type="protein sequence ID" value="GAA4316279.1"/>
    <property type="molecule type" value="Genomic_DNA"/>
</dbReference>
<dbReference type="InterPro" id="IPR057571">
    <property type="entry name" value="SDR_PhqE-like"/>
</dbReference>
<dbReference type="PANTHER" id="PTHR43477">
    <property type="entry name" value="DIHYDROANTICAPSIN 7-DEHYDROGENASE"/>
    <property type="match status" value="1"/>
</dbReference>
<organism evidence="4 5">
    <name type="scientific">Mucilaginibacter gynuensis</name>
    <dbReference type="NCBI Taxonomy" id="1302236"/>
    <lineage>
        <taxon>Bacteria</taxon>
        <taxon>Pseudomonadati</taxon>
        <taxon>Bacteroidota</taxon>
        <taxon>Sphingobacteriia</taxon>
        <taxon>Sphingobacteriales</taxon>
        <taxon>Sphingobacteriaceae</taxon>
        <taxon>Mucilaginibacter</taxon>
    </lineage>
</organism>
<evidence type="ECO:0000256" key="3">
    <source>
        <dbReference type="ARBA" id="ARBA00023002"/>
    </source>
</evidence>
<reference evidence="5" key="1">
    <citation type="journal article" date="2019" name="Int. J. Syst. Evol. Microbiol.">
        <title>The Global Catalogue of Microorganisms (GCM) 10K type strain sequencing project: providing services to taxonomists for standard genome sequencing and annotation.</title>
        <authorList>
            <consortium name="The Broad Institute Genomics Platform"/>
            <consortium name="The Broad Institute Genome Sequencing Center for Infectious Disease"/>
            <person name="Wu L."/>
            <person name="Ma J."/>
        </authorList>
    </citation>
    <scope>NUCLEOTIDE SEQUENCE [LARGE SCALE GENOMIC DNA]</scope>
    <source>
        <strain evidence="5">JCM 17705</strain>
    </source>
</reference>
<evidence type="ECO:0000313" key="5">
    <source>
        <dbReference type="Proteomes" id="UP001500582"/>
    </source>
</evidence>
<gene>
    <name evidence="4" type="ORF">GCM10023149_13130</name>
</gene>
<dbReference type="InterPro" id="IPR036291">
    <property type="entry name" value="NAD(P)-bd_dom_sf"/>
</dbReference>
<comment type="caution">
    <text evidence="4">The sequence shown here is derived from an EMBL/GenBank/DDBJ whole genome shotgun (WGS) entry which is preliminary data.</text>
</comment>
<dbReference type="Pfam" id="PF23441">
    <property type="entry name" value="SDR"/>
    <property type="match status" value="1"/>
</dbReference>
<keyword evidence="3" id="KW-0560">Oxidoreductase</keyword>
<dbReference type="Proteomes" id="UP001500582">
    <property type="component" value="Unassembled WGS sequence"/>
</dbReference>